<dbReference type="InterPro" id="IPR026569">
    <property type="entry name" value="Ribosomal_bL28"/>
</dbReference>
<keyword evidence="2" id="KW-0689">Ribosomal protein</keyword>
<sequence>MMIINQLISRRGLPTVRTAIQTVNSNGSSRTFIQQKPHQNYQRTTNRSVSSSQTIESNNSKTLDDSLSSRCAITYVPPLQLTRQDTKRADHGLYNGLRVKFGDQVSKYKNRSTRCWKPNVQVTKLWSEILNQSLRLKVTTGTLKVIDRMGGLDRYILQSSDEKLGGTGLRIRSLLILAMKERFKLSKGFTRPIGSEEAWRIPKWEDSIDRMRNVDRSSVRRSRMVVSRDVREVEVVLQTPDQPHPPKQYRLGNGRATTTVRRSTHPRR</sequence>
<gene>
    <name evidence="6" type="ORF">PPACK8108_LOCUS2517</name>
</gene>
<dbReference type="FunFam" id="2.30.170.40:FF:000003">
    <property type="entry name" value="54S ribosomal protein L24"/>
    <property type="match status" value="1"/>
</dbReference>
<organism evidence="6 7">
    <name type="scientific">Phakopsora pachyrhizi</name>
    <name type="common">Asian soybean rust disease fungus</name>
    <dbReference type="NCBI Taxonomy" id="170000"/>
    <lineage>
        <taxon>Eukaryota</taxon>
        <taxon>Fungi</taxon>
        <taxon>Dikarya</taxon>
        <taxon>Basidiomycota</taxon>
        <taxon>Pucciniomycotina</taxon>
        <taxon>Pucciniomycetes</taxon>
        <taxon>Pucciniales</taxon>
        <taxon>Phakopsoraceae</taxon>
        <taxon>Phakopsora</taxon>
    </lineage>
</organism>
<dbReference type="Pfam" id="PF00830">
    <property type="entry name" value="Ribosomal_L28"/>
    <property type="match status" value="1"/>
</dbReference>
<proteinExistence type="inferred from homology"/>
<comment type="similarity">
    <text evidence="1">Belongs to the bacterial ribosomal protein bL28 family.</text>
</comment>
<name>A0AAV0AI25_PHAPC</name>
<protein>
    <recommendedName>
        <fullName evidence="4">Large ribosomal subunit protein bL28m</fullName>
    </recommendedName>
</protein>
<evidence type="ECO:0000313" key="7">
    <source>
        <dbReference type="Proteomes" id="UP001153365"/>
    </source>
</evidence>
<evidence type="ECO:0000313" key="6">
    <source>
        <dbReference type="EMBL" id="CAH7668048.1"/>
    </source>
</evidence>
<feature type="region of interest" description="Disordered" evidence="5">
    <location>
        <begin position="239"/>
        <end position="268"/>
    </location>
</feature>
<accession>A0AAV0AI25</accession>
<dbReference type="PANTHER" id="PTHR13528">
    <property type="entry name" value="39S RIBOSOMAL PROTEIN L28, MITOCHONDRIAL"/>
    <property type="match status" value="1"/>
</dbReference>
<dbReference type="Gene3D" id="2.30.170.40">
    <property type="entry name" value="Ribosomal protein L28/L24"/>
    <property type="match status" value="1"/>
</dbReference>
<dbReference type="InterPro" id="IPR037147">
    <property type="entry name" value="Ribosomal_bL28_sf"/>
</dbReference>
<dbReference type="EMBL" id="CALTRL010000430">
    <property type="protein sequence ID" value="CAH7668048.1"/>
    <property type="molecule type" value="Genomic_DNA"/>
</dbReference>
<dbReference type="PANTHER" id="PTHR13528:SF2">
    <property type="entry name" value="LARGE RIBOSOMAL SUBUNIT PROTEIN BL28M"/>
    <property type="match status" value="1"/>
</dbReference>
<evidence type="ECO:0000256" key="2">
    <source>
        <dbReference type="ARBA" id="ARBA00022980"/>
    </source>
</evidence>
<evidence type="ECO:0000256" key="1">
    <source>
        <dbReference type="ARBA" id="ARBA00008760"/>
    </source>
</evidence>
<evidence type="ECO:0000256" key="5">
    <source>
        <dbReference type="SAM" id="MobiDB-lite"/>
    </source>
</evidence>
<dbReference type="GO" id="GO:0005762">
    <property type="term" value="C:mitochondrial large ribosomal subunit"/>
    <property type="evidence" value="ECO:0007669"/>
    <property type="project" value="TreeGrafter"/>
</dbReference>
<keyword evidence="3" id="KW-0687">Ribonucleoprotein</keyword>
<feature type="region of interest" description="Disordered" evidence="5">
    <location>
        <begin position="35"/>
        <end position="63"/>
    </location>
</feature>
<dbReference type="SUPFAM" id="SSF143800">
    <property type="entry name" value="L28p-like"/>
    <property type="match status" value="1"/>
</dbReference>
<evidence type="ECO:0000256" key="4">
    <source>
        <dbReference type="ARBA" id="ARBA00035269"/>
    </source>
</evidence>
<comment type="caution">
    <text evidence="6">The sequence shown here is derived from an EMBL/GenBank/DDBJ whole genome shotgun (WGS) entry which is preliminary data.</text>
</comment>
<dbReference type="GO" id="GO:0003735">
    <property type="term" value="F:structural constituent of ribosome"/>
    <property type="evidence" value="ECO:0007669"/>
    <property type="project" value="InterPro"/>
</dbReference>
<dbReference type="InterPro" id="IPR034704">
    <property type="entry name" value="Ribosomal_bL28/bL31-like_sf"/>
</dbReference>
<dbReference type="Proteomes" id="UP001153365">
    <property type="component" value="Unassembled WGS sequence"/>
</dbReference>
<evidence type="ECO:0000256" key="3">
    <source>
        <dbReference type="ARBA" id="ARBA00023274"/>
    </source>
</evidence>
<dbReference type="AlphaFoldDB" id="A0AAV0AI25"/>
<keyword evidence="7" id="KW-1185">Reference proteome</keyword>
<reference evidence="6" key="1">
    <citation type="submission" date="2022-06" db="EMBL/GenBank/DDBJ databases">
        <authorList>
            <consortium name="SYNGENTA / RWTH Aachen University"/>
        </authorList>
    </citation>
    <scope>NUCLEOTIDE SEQUENCE</scope>
</reference>